<gene>
    <name evidence="2" type="ORF">P168DRAFT_305119</name>
</gene>
<name>A0A2I1D1P2_ASPC2</name>
<organism evidence="2 3">
    <name type="scientific">Aspergillus campestris (strain IBT 28561)</name>
    <dbReference type="NCBI Taxonomy" id="1392248"/>
    <lineage>
        <taxon>Eukaryota</taxon>
        <taxon>Fungi</taxon>
        <taxon>Dikarya</taxon>
        <taxon>Ascomycota</taxon>
        <taxon>Pezizomycotina</taxon>
        <taxon>Eurotiomycetes</taxon>
        <taxon>Eurotiomycetidae</taxon>
        <taxon>Eurotiales</taxon>
        <taxon>Aspergillaceae</taxon>
        <taxon>Aspergillus</taxon>
        <taxon>Aspergillus subgen. Circumdati</taxon>
    </lineage>
</organism>
<dbReference type="Proteomes" id="UP000234254">
    <property type="component" value="Unassembled WGS sequence"/>
</dbReference>
<reference evidence="2" key="1">
    <citation type="submission" date="2016-12" db="EMBL/GenBank/DDBJ databases">
        <title>The genomes of Aspergillus section Nigri reveals drivers in fungal speciation.</title>
        <authorList>
            <consortium name="DOE Joint Genome Institute"/>
            <person name="Vesth T.C."/>
            <person name="Nybo J."/>
            <person name="Theobald S."/>
            <person name="Brandl J."/>
            <person name="Frisvad J.C."/>
            <person name="Nielsen K.F."/>
            <person name="Lyhne E.K."/>
            <person name="Kogle M.E."/>
            <person name="Kuo A."/>
            <person name="Riley R."/>
            <person name="Clum A."/>
            <person name="Nolan M."/>
            <person name="Lipzen A."/>
            <person name="Salamov A."/>
            <person name="Henrissat B."/>
            <person name="Wiebenga A."/>
            <person name="De vries R.P."/>
            <person name="Grigoriev I.V."/>
            <person name="Mortensen U.H."/>
            <person name="Andersen M.R."/>
            <person name="Baker S.E."/>
        </authorList>
    </citation>
    <scope>NUCLEOTIDE SEQUENCE</scope>
    <source>
        <strain evidence="2">IBT 28561</strain>
    </source>
</reference>
<dbReference type="GeneID" id="36546424"/>
<dbReference type="OrthoDB" id="4232400at2759"/>
<evidence type="ECO:0000256" key="1">
    <source>
        <dbReference type="SAM" id="MobiDB-lite"/>
    </source>
</evidence>
<dbReference type="PANTHER" id="PTHR40628">
    <property type="entry name" value="CHROMO DOMAIN-CONTAINING PROTEIN"/>
    <property type="match status" value="1"/>
</dbReference>
<feature type="compositionally biased region" description="Basic and acidic residues" evidence="1">
    <location>
        <begin position="228"/>
        <end position="243"/>
    </location>
</feature>
<keyword evidence="3" id="KW-1185">Reference proteome</keyword>
<dbReference type="VEuPathDB" id="FungiDB:P168DRAFT_305119"/>
<feature type="region of interest" description="Disordered" evidence="1">
    <location>
        <begin position="196"/>
        <end position="251"/>
    </location>
</feature>
<dbReference type="RefSeq" id="XP_024692389.1">
    <property type="nucleotide sequence ID" value="XM_024838900.1"/>
</dbReference>
<dbReference type="AlphaFoldDB" id="A0A2I1D1P2"/>
<proteinExistence type="predicted"/>
<comment type="caution">
    <text evidence="2">The sequence shown here is derived from an EMBL/GenBank/DDBJ whole genome shotgun (WGS) entry which is preliminary data.</text>
</comment>
<protein>
    <submittedName>
        <fullName evidence="2">Uncharacterized protein</fullName>
    </submittedName>
</protein>
<sequence length="316" mass="35186">MASPVPTDEEFPLPCPAWIFSTNSDIHRTNIAKDRCWFTDDYTPFVSYIEDGMLQNLKSIGFGSVDIPTKTAPTRRGPSSHGTLHLEDVLHVPAAFCNIIGEPIVGKYIIGMEFSKNRAGSITSHPDGRAVAYFKPLTPHTPLPELRLTGPPIGPVVGPSPFDPSERPNVLARWPESERQRFAVWYTSGKQAARQKGPRVRFASQIASSEKAPSQKVTSQEDSSQKTTSEKAPHRQGSPEEASRQVQGAAVGPLTEEETAWMKMHYGSEFRFLILCHLRVYNEGDRQEGRAILRALIAEDEPEIKPQDPSERRDQN</sequence>
<dbReference type="PANTHER" id="PTHR40628:SF1">
    <property type="entry name" value="CHROMO DOMAIN-CONTAINING PROTEIN"/>
    <property type="match status" value="1"/>
</dbReference>
<feature type="compositionally biased region" description="Polar residues" evidence="1">
    <location>
        <begin position="205"/>
        <end position="227"/>
    </location>
</feature>
<accession>A0A2I1D1P2</accession>
<evidence type="ECO:0000313" key="3">
    <source>
        <dbReference type="Proteomes" id="UP000234254"/>
    </source>
</evidence>
<evidence type="ECO:0000313" key="2">
    <source>
        <dbReference type="EMBL" id="PKY03795.1"/>
    </source>
</evidence>
<dbReference type="EMBL" id="MSFM01000007">
    <property type="protein sequence ID" value="PKY03795.1"/>
    <property type="molecule type" value="Genomic_DNA"/>
</dbReference>